<proteinExistence type="predicted"/>
<evidence type="ECO:0000256" key="1">
    <source>
        <dbReference type="SAM" id="Phobius"/>
    </source>
</evidence>
<organism evidence="2 3">
    <name type="scientific">Thalassoglobus neptunius</name>
    <dbReference type="NCBI Taxonomy" id="1938619"/>
    <lineage>
        <taxon>Bacteria</taxon>
        <taxon>Pseudomonadati</taxon>
        <taxon>Planctomycetota</taxon>
        <taxon>Planctomycetia</taxon>
        <taxon>Planctomycetales</taxon>
        <taxon>Planctomycetaceae</taxon>
        <taxon>Thalassoglobus</taxon>
    </lineage>
</organism>
<dbReference type="EMBL" id="SIHI01000075">
    <property type="protein sequence ID" value="TWT35060.1"/>
    <property type="molecule type" value="Genomic_DNA"/>
</dbReference>
<keyword evidence="3" id="KW-1185">Reference proteome</keyword>
<comment type="caution">
    <text evidence="2">The sequence shown here is derived from an EMBL/GenBank/DDBJ whole genome shotgun (WGS) entry which is preliminary data.</text>
</comment>
<feature type="transmembrane region" description="Helical" evidence="1">
    <location>
        <begin position="103"/>
        <end position="133"/>
    </location>
</feature>
<dbReference type="AlphaFoldDB" id="A0A5C5VAN6"/>
<dbReference type="Proteomes" id="UP000317243">
    <property type="component" value="Unassembled WGS sequence"/>
</dbReference>
<keyword evidence="1" id="KW-1133">Transmembrane helix</keyword>
<keyword evidence="1" id="KW-0472">Membrane</keyword>
<protein>
    <submittedName>
        <fullName evidence="2">Uncharacterized protein</fullName>
    </submittedName>
</protein>
<name>A0A5C5VAN6_9PLAN</name>
<reference evidence="2 3" key="1">
    <citation type="submission" date="2019-02" db="EMBL/GenBank/DDBJ databases">
        <title>Deep-cultivation of Planctomycetes and their phenomic and genomic characterization uncovers novel biology.</title>
        <authorList>
            <person name="Wiegand S."/>
            <person name="Jogler M."/>
            <person name="Boedeker C."/>
            <person name="Pinto D."/>
            <person name="Vollmers J."/>
            <person name="Rivas-Marin E."/>
            <person name="Kohn T."/>
            <person name="Peeters S.H."/>
            <person name="Heuer A."/>
            <person name="Rast P."/>
            <person name="Oberbeckmann S."/>
            <person name="Bunk B."/>
            <person name="Jeske O."/>
            <person name="Meyerdierks A."/>
            <person name="Storesund J.E."/>
            <person name="Kallscheuer N."/>
            <person name="Luecker S."/>
            <person name="Lage O.M."/>
            <person name="Pohl T."/>
            <person name="Merkel B.J."/>
            <person name="Hornburger P."/>
            <person name="Mueller R.-W."/>
            <person name="Bruemmer F."/>
            <person name="Labrenz M."/>
            <person name="Spormann A.M."/>
            <person name="Op Den Camp H."/>
            <person name="Overmann J."/>
            <person name="Amann R."/>
            <person name="Jetten M.S.M."/>
            <person name="Mascher T."/>
            <person name="Medema M.H."/>
            <person name="Devos D.P."/>
            <person name="Kaster A.-K."/>
            <person name="Ovreas L."/>
            <person name="Rohde M."/>
            <person name="Galperin M.Y."/>
            <person name="Jogler C."/>
        </authorList>
    </citation>
    <scope>NUCLEOTIDE SEQUENCE [LARGE SCALE GENOMIC DNA]</scope>
    <source>
        <strain evidence="2 3">KOR42</strain>
    </source>
</reference>
<accession>A0A5C5VAN6</accession>
<evidence type="ECO:0000313" key="2">
    <source>
        <dbReference type="EMBL" id="TWT35060.1"/>
    </source>
</evidence>
<feature type="transmembrane region" description="Helical" evidence="1">
    <location>
        <begin position="70"/>
        <end position="91"/>
    </location>
</feature>
<feature type="transmembrane region" description="Helical" evidence="1">
    <location>
        <begin position="37"/>
        <end position="58"/>
    </location>
</feature>
<sequence length="134" mass="15527">MSRNSNQFRRHSQTLDKVYIPLPFLKPKKNSNTPLRLLFRLFELYVYVSLFVVVHNIIGMDAKSRAVHTQIMSFQPALIMWYGTFTLLIADWMQSELLNRRRFLFAIAGMGLKGAVIFSIWIGLIALSTYIAVK</sequence>
<keyword evidence="1" id="KW-0812">Transmembrane</keyword>
<gene>
    <name evidence="2" type="ORF">KOR42_52770</name>
</gene>
<evidence type="ECO:0000313" key="3">
    <source>
        <dbReference type="Proteomes" id="UP000317243"/>
    </source>
</evidence>